<dbReference type="Gene3D" id="2.60.120.10">
    <property type="entry name" value="Jelly Rolls"/>
    <property type="match status" value="1"/>
</dbReference>
<dbReference type="EMBL" id="MFKF01000439">
    <property type="protein sequence ID" value="OGG43302.1"/>
    <property type="molecule type" value="Genomic_DNA"/>
</dbReference>
<organism evidence="3 4">
    <name type="scientific">Handelsmanbacteria sp. (strain RIFCSPLOWO2_12_FULL_64_10)</name>
    <dbReference type="NCBI Taxonomy" id="1817868"/>
    <lineage>
        <taxon>Bacteria</taxon>
        <taxon>Candidatus Handelsmaniibacteriota</taxon>
    </lineage>
</organism>
<dbReference type="SMART" id="SM00100">
    <property type="entry name" value="cNMP"/>
    <property type="match status" value="1"/>
</dbReference>
<dbReference type="SUPFAM" id="SSF51206">
    <property type="entry name" value="cAMP-binding domain-like"/>
    <property type="match status" value="1"/>
</dbReference>
<name>A0A1F6C2P6_HANXR</name>
<accession>A0A1F6C2P6</accession>
<dbReference type="CDD" id="cd00038">
    <property type="entry name" value="CAP_ED"/>
    <property type="match status" value="1"/>
</dbReference>
<proteinExistence type="predicted"/>
<feature type="region of interest" description="Disordered" evidence="1">
    <location>
        <begin position="160"/>
        <end position="188"/>
    </location>
</feature>
<evidence type="ECO:0000259" key="2">
    <source>
        <dbReference type="PROSITE" id="PS50042"/>
    </source>
</evidence>
<dbReference type="Proteomes" id="UP000178606">
    <property type="component" value="Unassembled WGS sequence"/>
</dbReference>
<sequence length="188" mass="20947">MGIGTWLTKRPADRDGQSALLSRISIFETLSGRERRKVEQKMRLSVCPPDAPIFREGERDERLYVVVEGRIDILRRPAKTSPPIPVCLGPGEFFGETALVDDAPRTASAIPAETTRLLSLSRADFRALCERHPRIGIQMVMQISSVIAGRLRETNRLLKEAQAPRPQPQEAEVPEESEILRHKAGGST</sequence>
<evidence type="ECO:0000256" key="1">
    <source>
        <dbReference type="SAM" id="MobiDB-lite"/>
    </source>
</evidence>
<dbReference type="Pfam" id="PF00027">
    <property type="entry name" value="cNMP_binding"/>
    <property type="match status" value="1"/>
</dbReference>
<dbReference type="PROSITE" id="PS50042">
    <property type="entry name" value="CNMP_BINDING_3"/>
    <property type="match status" value="1"/>
</dbReference>
<reference evidence="3 4" key="1">
    <citation type="journal article" date="2016" name="Nat. Commun.">
        <title>Thousands of microbial genomes shed light on interconnected biogeochemical processes in an aquifer system.</title>
        <authorList>
            <person name="Anantharaman K."/>
            <person name="Brown C.T."/>
            <person name="Hug L.A."/>
            <person name="Sharon I."/>
            <person name="Castelle C.J."/>
            <person name="Probst A.J."/>
            <person name="Thomas B.C."/>
            <person name="Singh A."/>
            <person name="Wilkins M.J."/>
            <person name="Karaoz U."/>
            <person name="Brodie E.L."/>
            <person name="Williams K.H."/>
            <person name="Hubbard S.S."/>
            <person name="Banfield J.F."/>
        </authorList>
    </citation>
    <scope>NUCLEOTIDE SEQUENCE [LARGE SCALE GENOMIC DNA]</scope>
    <source>
        <strain evidence="4">RIFCSPLOWO2_12_FULL_64_10</strain>
    </source>
</reference>
<dbReference type="PANTHER" id="PTHR23011">
    <property type="entry name" value="CYCLIC NUCLEOTIDE-BINDING DOMAIN CONTAINING PROTEIN"/>
    <property type="match status" value="1"/>
</dbReference>
<protein>
    <recommendedName>
        <fullName evidence="2">Cyclic nucleotide-binding domain-containing protein</fullName>
    </recommendedName>
</protein>
<feature type="domain" description="Cyclic nucleotide-binding" evidence="2">
    <location>
        <begin position="26"/>
        <end position="128"/>
    </location>
</feature>
<dbReference type="AlphaFoldDB" id="A0A1F6C2P6"/>
<dbReference type="InterPro" id="IPR000595">
    <property type="entry name" value="cNMP-bd_dom"/>
</dbReference>
<dbReference type="PANTHER" id="PTHR23011:SF28">
    <property type="entry name" value="CYCLIC NUCLEOTIDE-BINDING DOMAIN CONTAINING PROTEIN"/>
    <property type="match status" value="1"/>
</dbReference>
<evidence type="ECO:0000313" key="4">
    <source>
        <dbReference type="Proteomes" id="UP000178606"/>
    </source>
</evidence>
<dbReference type="InterPro" id="IPR014710">
    <property type="entry name" value="RmlC-like_jellyroll"/>
</dbReference>
<dbReference type="InterPro" id="IPR018490">
    <property type="entry name" value="cNMP-bd_dom_sf"/>
</dbReference>
<gene>
    <name evidence="3" type="ORF">A3F84_21480</name>
</gene>
<evidence type="ECO:0000313" key="3">
    <source>
        <dbReference type="EMBL" id="OGG43302.1"/>
    </source>
</evidence>
<comment type="caution">
    <text evidence="3">The sequence shown here is derived from an EMBL/GenBank/DDBJ whole genome shotgun (WGS) entry which is preliminary data.</text>
</comment>